<comment type="similarity">
    <text evidence="3">Belongs to the HARBI1 family.</text>
</comment>
<sequence>MEKSNERKRKLAAAVALETVTRTCATLLHIRRQYDLPSDGVDVIAKEKFEHFLNIVKAAQRSHETEKYFGLNEENFTQILSMCRSRDRAMRIPPDARLMVFMKYIREGRSESYLAKDIGISQPTVSRIVLETIYDIAGKASEFIRFPTSYRDIRDAEQGFLSKTDKYGRSRNVPCFGCVDGKHWATEHPPNSGSVNANYKGFFSYNSLIVCDADLRIRYLQVSELGVSNDAQLYLHGKLPMLLEKAVGNAGYRLLDDEETVMPPFLLADNGFKLRKTCMQPYRQARLTVENMAFNRRISAVRVRVENVFGSMTSKFQVVDRKIKLSPANGRTLIAALCVVHNIQIGEVPTYQDVDDMVPVLSDPYKTAEEMREALKRYLLKN</sequence>
<proteinExistence type="inferred from homology"/>
<dbReference type="EMBL" id="DS269408">
    <property type="protein sequence ID" value="EFO83092.1"/>
    <property type="molecule type" value="Genomic_DNA"/>
</dbReference>
<name>E3NPP8_CAERE</name>
<feature type="domain" description="DDE Tnp4" evidence="8">
    <location>
        <begin position="179"/>
        <end position="342"/>
    </location>
</feature>
<reference evidence="9" key="1">
    <citation type="submission" date="2007-07" db="EMBL/GenBank/DDBJ databases">
        <title>PCAP assembly of the Caenorhabditis remanei genome.</title>
        <authorList>
            <consortium name="The Caenorhabditis remanei Sequencing Consortium"/>
            <person name="Wilson R.K."/>
        </authorList>
    </citation>
    <scope>NUCLEOTIDE SEQUENCE [LARGE SCALE GENOMIC DNA]</scope>
    <source>
        <strain evidence="9">PB4641</strain>
    </source>
</reference>
<dbReference type="OrthoDB" id="6627079at2759"/>
<evidence type="ECO:0000313" key="10">
    <source>
        <dbReference type="Proteomes" id="UP000008281"/>
    </source>
</evidence>
<accession>E3NPP8</accession>
<dbReference type="GO" id="GO:0004518">
    <property type="term" value="F:nuclease activity"/>
    <property type="evidence" value="ECO:0007669"/>
    <property type="project" value="UniProtKB-KW"/>
</dbReference>
<dbReference type="eggNOG" id="KOG4585">
    <property type="taxonomic scope" value="Eukaryota"/>
</dbReference>
<dbReference type="GO" id="GO:0016787">
    <property type="term" value="F:hydrolase activity"/>
    <property type="evidence" value="ECO:0007669"/>
    <property type="project" value="UniProtKB-KW"/>
</dbReference>
<dbReference type="AlphaFoldDB" id="E3NPP8"/>
<dbReference type="InterPro" id="IPR045249">
    <property type="entry name" value="HARBI1-like"/>
</dbReference>
<protein>
    <recommendedName>
        <fullName evidence="8">DDE Tnp4 domain-containing protein</fullName>
    </recommendedName>
</protein>
<keyword evidence="7" id="KW-0539">Nucleus</keyword>
<dbReference type="InterPro" id="IPR027806">
    <property type="entry name" value="HARBI1_dom"/>
</dbReference>
<evidence type="ECO:0000259" key="8">
    <source>
        <dbReference type="Pfam" id="PF13359"/>
    </source>
</evidence>
<dbReference type="HOGENOM" id="CLU_018552_5_0_1"/>
<keyword evidence="6" id="KW-0378">Hydrolase</keyword>
<dbReference type="InParanoid" id="E3NPP8"/>
<dbReference type="GO" id="GO:0005634">
    <property type="term" value="C:nucleus"/>
    <property type="evidence" value="ECO:0007669"/>
    <property type="project" value="UniProtKB-SubCell"/>
</dbReference>
<evidence type="ECO:0000256" key="4">
    <source>
        <dbReference type="ARBA" id="ARBA00022722"/>
    </source>
</evidence>
<dbReference type="PANTHER" id="PTHR22930">
    <property type="match status" value="1"/>
</dbReference>
<evidence type="ECO:0000256" key="2">
    <source>
        <dbReference type="ARBA" id="ARBA00004123"/>
    </source>
</evidence>
<keyword evidence="5" id="KW-0479">Metal-binding</keyword>
<dbReference type="OMA" id="HARENTA"/>
<dbReference type="Proteomes" id="UP000008281">
    <property type="component" value="Unassembled WGS sequence"/>
</dbReference>
<dbReference type="GO" id="GO:0046872">
    <property type="term" value="F:metal ion binding"/>
    <property type="evidence" value="ECO:0007669"/>
    <property type="project" value="UniProtKB-KW"/>
</dbReference>
<organism evidence="10">
    <name type="scientific">Caenorhabditis remanei</name>
    <name type="common">Caenorhabditis vulgaris</name>
    <dbReference type="NCBI Taxonomy" id="31234"/>
    <lineage>
        <taxon>Eukaryota</taxon>
        <taxon>Metazoa</taxon>
        <taxon>Ecdysozoa</taxon>
        <taxon>Nematoda</taxon>
        <taxon>Chromadorea</taxon>
        <taxon>Rhabditida</taxon>
        <taxon>Rhabditina</taxon>
        <taxon>Rhabditomorpha</taxon>
        <taxon>Rhabditoidea</taxon>
        <taxon>Rhabditidae</taxon>
        <taxon>Peloderinae</taxon>
        <taxon>Caenorhabditis</taxon>
    </lineage>
</organism>
<evidence type="ECO:0000256" key="3">
    <source>
        <dbReference type="ARBA" id="ARBA00006958"/>
    </source>
</evidence>
<dbReference type="STRING" id="31234.E3NPP8"/>
<comment type="subcellular location">
    <subcellularLocation>
        <location evidence="2">Nucleus</location>
    </subcellularLocation>
</comment>
<dbReference type="PANTHER" id="PTHR22930:SF289">
    <property type="entry name" value="DDE TNP4 DOMAIN-CONTAINING PROTEIN-RELATED"/>
    <property type="match status" value="1"/>
</dbReference>
<gene>
    <name evidence="9" type="ORF">CRE_02725</name>
</gene>
<evidence type="ECO:0000256" key="1">
    <source>
        <dbReference type="ARBA" id="ARBA00001968"/>
    </source>
</evidence>
<evidence type="ECO:0000256" key="7">
    <source>
        <dbReference type="ARBA" id="ARBA00023242"/>
    </source>
</evidence>
<evidence type="ECO:0000313" key="9">
    <source>
        <dbReference type="EMBL" id="EFO83092.1"/>
    </source>
</evidence>
<keyword evidence="10" id="KW-1185">Reference proteome</keyword>
<dbReference type="Pfam" id="PF13359">
    <property type="entry name" value="DDE_Tnp_4"/>
    <property type="match status" value="1"/>
</dbReference>
<evidence type="ECO:0000256" key="5">
    <source>
        <dbReference type="ARBA" id="ARBA00022723"/>
    </source>
</evidence>
<comment type="cofactor">
    <cofactor evidence="1">
        <name>a divalent metal cation</name>
        <dbReference type="ChEBI" id="CHEBI:60240"/>
    </cofactor>
</comment>
<keyword evidence="4" id="KW-0540">Nuclease</keyword>
<evidence type="ECO:0000256" key="6">
    <source>
        <dbReference type="ARBA" id="ARBA00022801"/>
    </source>
</evidence>